<dbReference type="Proteomes" id="UP000323225">
    <property type="component" value="Unassembled WGS sequence"/>
</dbReference>
<proteinExistence type="predicted"/>
<protein>
    <submittedName>
        <fullName evidence="1">Uncharacterized protein</fullName>
    </submittedName>
</protein>
<gene>
    <name evidence="1" type="ORF">F0M16_08670</name>
</gene>
<accession>A0A5B1C6G5</accession>
<sequence length="121" mass="14132">MFSQKKISVSLIEEYLNRYLCTKTSEEDGELIAYYSDGIEGLLGFEILYVPFENIRNANEFLSLCVKSFIDSGMDKTLSFNIQDRNVKFVSIQPERYINSFIEDKERHKDSCIGYFQIILN</sequence>
<organism evidence="1 2">
    <name type="scientific">Vibrio cholerae</name>
    <dbReference type="NCBI Taxonomy" id="666"/>
    <lineage>
        <taxon>Bacteria</taxon>
        <taxon>Pseudomonadati</taxon>
        <taxon>Pseudomonadota</taxon>
        <taxon>Gammaproteobacteria</taxon>
        <taxon>Vibrionales</taxon>
        <taxon>Vibrionaceae</taxon>
        <taxon>Vibrio</taxon>
    </lineage>
</organism>
<evidence type="ECO:0000313" key="1">
    <source>
        <dbReference type="EMBL" id="KAA1255280.1"/>
    </source>
</evidence>
<comment type="caution">
    <text evidence="1">The sequence shown here is derived from an EMBL/GenBank/DDBJ whole genome shotgun (WGS) entry which is preliminary data.</text>
</comment>
<reference evidence="1 2" key="1">
    <citation type="submission" date="2019-09" db="EMBL/GenBank/DDBJ databases">
        <authorList>
            <person name="Kritzky A."/>
            <person name="Schelkanova E.Y."/>
            <person name="Alkhova Z.V."/>
            <person name="Smirnova N.I."/>
        </authorList>
    </citation>
    <scope>NUCLEOTIDE SEQUENCE [LARGE SCALE GENOMIC DNA]</scope>
    <source>
        <strain evidence="1 2">M1526</strain>
    </source>
</reference>
<name>A0A5B1C6G5_VIBCL</name>
<dbReference type="EMBL" id="VUAA01000007">
    <property type="protein sequence ID" value="KAA1255280.1"/>
    <property type="molecule type" value="Genomic_DNA"/>
</dbReference>
<evidence type="ECO:0000313" key="2">
    <source>
        <dbReference type="Proteomes" id="UP000323225"/>
    </source>
</evidence>
<dbReference type="AlphaFoldDB" id="A0A5B1C6G5"/>